<comment type="caution">
    <text evidence="2">The sequence shown here is derived from an EMBL/GenBank/DDBJ whole genome shotgun (WGS) entry which is preliminary data.</text>
</comment>
<feature type="region of interest" description="Disordered" evidence="1">
    <location>
        <begin position="569"/>
        <end position="852"/>
    </location>
</feature>
<feature type="compositionally biased region" description="Polar residues" evidence="1">
    <location>
        <begin position="767"/>
        <end position="779"/>
    </location>
</feature>
<feature type="compositionally biased region" description="Basic and acidic residues" evidence="1">
    <location>
        <begin position="478"/>
        <end position="500"/>
    </location>
</feature>
<feature type="compositionally biased region" description="Low complexity" evidence="1">
    <location>
        <begin position="625"/>
        <end position="636"/>
    </location>
</feature>
<proteinExistence type="predicted"/>
<evidence type="ECO:0000313" key="2">
    <source>
        <dbReference type="EMBL" id="CAI6291453.1"/>
    </source>
</evidence>
<feature type="compositionally biased region" description="Pro residues" evidence="1">
    <location>
        <begin position="702"/>
        <end position="716"/>
    </location>
</feature>
<feature type="compositionally biased region" description="Polar residues" evidence="1">
    <location>
        <begin position="658"/>
        <end position="671"/>
    </location>
</feature>
<dbReference type="EMBL" id="CAOQHR010000002">
    <property type="protein sequence ID" value="CAI6291453.1"/>
    <property type="molecule type" value="Genomic_DNA"/>
</dbReference>
<feature type="compositionally biased region" description="Basic and acidic residues" evidence="1">
    <location>
        <begin position="686"/>
        <end position="697"/>
    </location>
</feature>
<dbReference type="OrthoDB" id="3798150at2759"/>
<dbReference type="Proteomes" id="UP001152607">
    <property type="component" value="Unassembled WGS sequence"/>
</dbReference>
<feature type="compositionally biased region" description="Low complexity" evidence="1">
    <location>
        <begin position="785"/>
        <end position="796"/>
    </location>
</feature>
<evidence type="ECO:0000256" key="1">
    <source>
        <dbReference type="SAM" id="MobiDB-lite"/>
    </source>
</evidence>
<feature type="compositionally biased region" description="Pro residues" evidence="1">
    <location>
        <begin position="675"/>
        <end position="685"/>
    </location>
</feature>
<feature type="region of interest" description="Disordered" evidence="1">
    <location>
        <begin position="517"/>
        <end position="541"/>
    </location>
</feature>
<organism evidence="2 3">
    <name type="scientific">Periconia digitata</name>
    <dbReference type="NCBI Taxonomy" id="1303443"/>
    <lineage>
        <taxon>Eukaryota</taxon>
        <taxon>Fungi</taxon>
        <taxon>Dikarya</taxon>
        <taxon>Ascomycota</taxon>
        <taxon>Pezizomycotina</taxon>
        <taxon>Dothideomycetes</taxon>
        <taxon>Pleosporomycetidae</taxon>
        <taxon>Pleosporales</taxon>
        <taxon>Massarineae</taxon>
        <taxon>Periconiaceae</taxon>
        <taxon>Periconia</taxon>
    </lineage>
</organism>
<dbReference type="AlphaFoldDB" id="A0A9W4XI78"/>
<feature type="compositionally biased region" description="Polar residues" evidence="1">
    <location>
        <begin position="13"/>
        <end position="24"/>
    </location>
</feature>
<keyword evidence="3" id="KW-1185">Reference proteome</keyword>
<evidence type="ECO:0000313" key="3">
    <source>
        <dbReference type="Proteomes" id="UP001152607"/>
    </source>
</evidence>
<feature type="compositionally biased region" description="Polar residues" evidence="1">
    <location>
        <begin position="569"/>
        <end position="587"/>
    </location>
</feature>
<feature type="compositionally biased region" description="Low complexity" evidence="1">
    <location>
        <begin position="749"/>
        <end position="760"/>
    </location>
</feature>
<feature type="compositionally biased region" description="Basic residues" evidence="1">
    <location>
        <begin position="921"/>
        <end position="930"/>
    </location>
</feature>
<gene>
    <name evidence="2" type="ORF">PDIGIT_LOCUS2472</name>
</gene>
<name>A0A9W4XI78_9PLEO</name>
<accession>A0A9W4XI78</accession>
<sequence length="938" mass="101166">MMPGANLYLPNSLHKSPTPSAQHAKTSDPGTKYFDRRPKSKSTDSERPSIALSRVSSENVVHVFSSLPIVFDFANFALSQDKKLSGDCQTFVNLLQRVRQDVNEVSRLYGTRAITDYLQSWPDKKVWIDNILLDIQRALNDIGAQIQAVRVSGDDGGAASLKRKFDWVLSHHKKLLGKQQYLTTCHQSLMAAVQVMNAAEMSYTGVDRYGSETLRGPHVRQKLRLTLKNNSLPSITVSEVEGSRVEVPAENLPIELPGSTPDDMPAPDDMDLYAPPPGKDLFAVPPARQRSLSTSAVPTPPEVIEQPIVSVPTKEKPAQVYIAYNPRYSLLPPRSQTVDVLKAPDAGEEKDEAPPVELPAISPEIVASPTEESNITSQVATLHEKPEIVPPMISPLVASPPPVEPPKKTSIFNMMSSPKQAGLEITPWPARSSSKAPPKAPPQRKTFDRIKPLPLYTRSRSSDAVGRPRALTEQLQSLEDRARASFDSKPKPMPVVEEKPANVYNTAASVRVSTVSPLNGPKLKEVSVRKPPLKSNSLPMELPDLYSTGSLMDELSHWVLPPGARTSVHSLETSESLDMSTPATSVGGSPVINEPSDTKDTEATVTLSPTAVAPSEALKSPSGYSLFPSTPTTPGLPSRPPPPLPKDLLPRIEKPKTIVTNKHSAPQNASRPLSPEGPAPTLPPRPRVEITEPEDNKTVANPPAPEETPPALPPRPSRSHSPVAPDPPTAPPSGPVPSLPLRIPTPQASSSSLSNDAESSPLKRGPQSRQGSRAPSKTRQPTEDTPSSTSPSTTTTPHHHPQLSTEKALPIPPELRTLTEQLKSSSKPASPIPNASASSTPTDPLRSRSKVDVTMEAHPGTLVVQVPSFPVEADDIVPSALSPPTSVQMELPPIETSSHVHAETGCVRRGTKCESRVTAQTKRRQAHARRMQAAAAED</sequence>
<feature type="compositionally biased region" description="Low complexity" evidence="1">
    <location>
        <begin position="428"/>
        <end position="437"/>
    </location>
</feature>
<feature type="region of interest" description="Disordered" evidence="1">
    <location>
        <begin position="1"/>
        <end position="49"/>
    </location>
</feature>
<feature type="compositionally biased region" description="Low complexity" evidence="1">
    <location>
        <begin position="824"/>
        <end position="839"/>
    </location>
</feature>
<reference evidence="2" key="1">
    <citation type="submission" date="2023-01" db="EMBL/GenBank/DDBJ databases">
        <authorList>
            <person name="Van Ghelder C."/>
            <person name="Rancurel C."/>
        </authorList>
    </citation>
    <scope>NUCLEOTIDE SEQUENCE</scope>
    <source>
        <strain evidence="2">CNCM I-4278</strain>
    </source>
</reference>
<protein>
    <submittedName>
        <fullName evidence="2">Uncharacterized protein</fullName>
    </submittedName>
</protein>
<feature type="compositionally biased region" description="Pro residues" evidence="1">
    <location>
        <begin position="724"/>
        <end position="738"/>
    </location>
</feature>
<feature type="compositionally biased region" description="Basic and acidic residues" evidence="1">
    <location>
        <begin position="33"/>
        <end position="47"/>
    </location>
</feature>
<feature type="region of interest" description="Disordered" evidence="1">
    <location>
        <begin position="428"/>
        <end position="500"/>
    </location>
</feature>
<feature type="region of interest" description="Disordered" evidence="1">
    <location>
        <begin position="910"/>
        <end position="938"/>
    </location>
</feature>